<comment type="subcellular location">
    <subcellularLocation>
        <location evidence="2">Cell inner membrane</location>
        <topology evidence="2">Single-pass type II membrane protein</topology>
    </subcellularLocation>
    <subcellularLocation>
        <location evidence="12">Cell membrane</location>
        <topology evidence="12">Single-pass type II membrane protein</topology>
    </subcellularLocation>
</comment>
<name>A0A286DEW5_9GAMM</name>
<gene>
    <name evidence="14" type="ORF">SAMN06296416_11241</name>
</gene>
<evidence type="ECO:0000256" key="9">
    <source>
        <dbReference type="ARBA" id="ARBA00022927"/>
    </source>
</evidence>
<evidence type="ECO:0000256" key="12">
    <source>
        <dbReference type="RuleBase" id="RU003879"/>
    </source>
</evidence>
<dbReference type="GO" id="GO:0015031">
    <property type="term" value="P:protein transport"/>
    <property type="evidence" value="ECO:0007669"/>
    <property type="project" value="UniProtKB-KW"/>
</dbReference>
<evidence type="ECO:0000256" key="3">
    <source>
        <dbReference type="ARBA" id="ARBA00005811"/>
    </source>
</evidence>
<comment type="similarity">
    <text evidence="3 12">Belongs to the ExbD/TolR family.</text>
</comment>
<protein>
    <submittedName>
        <fullName evidence="14">Biopolymer transport protein ExbD</fullName>
    </submittedName>
</protein>
<dbReference type="PANTHER" id="PTHR30558:SF12">
    <property type="entry name" value="BIOPOLYMER TRANSPORT PROTEIN EXBD"/>
    <property type="match status" value="1"/>
</dbReference>
<keyword evidence="15" id="KW-1185">Reference proteome</keyword>
<keyword evidence="6" id="KW-1003">Cell membrane</keyword>
<dbReference type="GO" id="GO:0005886">
    <property type="term" value="C:plasma membrane"/>
    <property type="evidence" value="ECO:0007669"/>
    <property type="project" value="UniProtKB-SubCell"/>
</dbReference>
<dbReference type="OrthoDB" id="9798629at2"/>
<evidence type="ECO:0000256" key="5">
    <source>
        <dbReference type="ARBA" id="ARBA00022448"/>
    </source>
</evidence>
<dbReference type="Proteomes" id="UP000219374">
    <property type="component" value="Unassembled WGS sequence"/>
</dbReference>
<accession>A0A286DEW5</accession>
<dbReference type="RefSeq" id="WP_097123446.1">
    <property type="nucleotide sequence ID" value="NZ_OCND01000012.1"/>
</dbReference>
<evidence type="ECO:0000256" key="2">
    <source>
        <dbReference type="ARBA" id="ARBA00004249"/>
    </source>
</evidence>
<keyword evidence="5 12" id="KW-0813">Transport</keyword>
<dbReference type="AlphaFoldDB" id="A0A286DEW5"/>
<evidence type="ECO:0000256" key="4">
    <source>
        <dbReference type="ARBA" id="ARBA00011471"/>
    </source>
</evidence>
<dbReference type="InterPro" id="IPR003400">
    <property type="entry name" value="ExbD"/>
</dbReference>
<evidence type="ECO:0000256" key="11">
    <source>
        <dbReference type="ARBA" id="ARBA00023136"/>
    </source>
</evidence>
<evidence type="ECO:0000256" key="8">
    <source>
        <dbReference type="ARBA" id="ARBA00022692"/>
    </source>
</evidence>
<dbReference type="GO" id="GO:0022857">
    <property type="term" value="F:transmembrane transporter activity"/>
    <property type="evidence" value="ECO:0007669"/>
    <property type="project" value="InterPro"/>
</dbReference>
<evidence type="ECO:0000256" key="6">
    <source>
        <dbReference type="ARBA" id="ARBA00022475"/>
    </source>
</evidence>
<comment type="subunit">
    <text evidence="4">The accessory proteins ExbB and ExbD seem to form a complex with TonB.</text>
</comment>
<keyword evidence="10 13" id="KW-1133">Transmembrane helix</keyword>
<keyword evidence="8 12" id="KW-0812">Transmembrane</keyword>
<organism evidence="14 15">
    <name type="scientific">Pseudoxanthomonas wuyuanensis</name>
    <dbReference type="NCBI Taxonomy" id="1073196"/>
    <lineage>
        <taxon>Bacteria</taxon>
        <taxon>Pseudomonadati</taxon>
        <taxon>Pseudomonadota</taxon>
        <taxon>Gammaproteobacteria</taxon>
        <taxon>Lysobacterales</taxon>
        <taxon>Lysobacteraceae</taxon>
        <taxon>Pseudoxanthomonas</taxon>
    </lineage>
</organism>
<dbReference type="Gene3D" id="3.30.420.270">
    <property type="match status" value="1"/>
</dbReference>
<evidence type="ECO:0000313" key="15">
    <source>
        <dbReference type="Proteomes" id="UP000219374"/>
    </source>
</evidence>
<reference evidence="14 15" key="1">
    <citation type="submission" date="2017-09" db="EMBL/GenBank/DDBJ databases">
        <authorList>
            <person name="Ehlers B."/>
            <person name="Leendertz F.H."/>
        </authorList>
    </citation>
    <scope>NUCLEOTIDE SEQUENCE [LARGE SCALE GENOMIC DNA]</scope>
    <source>
        <strain evidence="14 15">CGMCC 1.10978</strain>
    </source>
</reference>
<evidence type="ECO:0000256" key="7">
    <source>
        <dbReference type="ARBA" id="ARBA00022519"/>
    </source>
</evidence>
<keyword evidence="9 12" id="KW-0653">Protein transport</keyword>
<dbReference type="EMBL" id="OCND01000012">
    <property type="protein sequence ID" value="SOD57140.1"/>
    <property type="molecule type" value="Genomic_DNA"/>
</dbReference>
<evidence type="ECO:0000256" key="1">
    <source>
        <dbReference type="ARBA" id="ARBA00003540"/>
    </source>
</evidence>
<proteinExistence type="inferred from homology"/>
<keyword evidence="11 13" id="KW-0472">Membrane</keyword>
<dbReference type="PANTHER" id="PTHR30558">
    <property type="entry name" value="EXBD MEMBRANE COMPONENT OF PMF-DRIVEN MACROMOLECULE IMPORT SYSTEM"/>
    <property type="match status" value="1"/>
</dbReference>
<evidence type="ECO:0000256" key="10">
    <source>
        <dbReference type="ARBA" id="ARBA00022989"/>
    </source>
</evidence>
<comment type="function">
    <text evidence="1">Involved in the TonB-dependent energy-dependent transport of various receptor-bound substrates.</text>
</comment>
<keyword evidence="7" id="KW-0997">Cell inner membrane</keyword>
<evidence type="ECO:0000313" key="14">
    <source>
        <dbReference type="EMBL" id="SOD57140.1"/>
    </source>
</evidence>
<feature type="transmembrane region" description="Helical" evidence="13">
    <location>
        <begin position="20"/>
        <end position="39"/>
    </location>
</feature>
<evidence type="ECO:0000256" key="13">
    <source>
        <dbReference type="SAM" id="Phobius"/>
    </source>
</evidence>
<sequence length="143" mass="15483">MAFSTDSGSGGPMADINVTPLVDVMLVLLIIFIITAPLMSHKVKIELPEANLALDPDEAKAPPVPPITVSVKEDGSLYWNDEPISKEIMESRLSSAAQLQPQPKLNLRGDRTTKMRTINEVTKIAQGQGMLDIGFVATKEKGQ</sequence>
<dbReference type="Pfam" id="PF02472">
    <property type="entry name" value="ExbD"/>
    <property type="match status" value="1"/>
</dbReference>